<evidence type="ECO:0000313" key="7">
    <source>
        <dbReference type="EMBL" id="RCK25458.1"/>
    </source>
</evidence>
<evidence type="ECO:0000256" key="3">
    <source>
        <dbReference type="ARBA" id="ARBA00022989"/>
    </source>
</evidence>
<feature type="transmembrane region" description="Helical" evidence="5">
    <location>
        <begin position="74"/>
        <end position="92"/>
    </location>
</feature>
<sequence length="440" mass="48396">MRGFLEKRYAVPDFWYGVLAATLVLLPFMRIRIDYQYVELSGASQFIVFVVGFFGLTLAARVKVSSIKTLLRDRATVLLGLWCIYSFASVFWGEYPLLSLKRAILAIFPAVMVYLAAALVLQPEKVAKGFVIGLAVVTAVCVVYALVGLIADLWNTPSGGRHATVYLFGMEFSQALGQRLFHINGELIQLQRFSGFFPNPNGLGLVAATCVLLLLGIRQYAQPRSGVLLAIMFAGVILSGSRSAVLFLTSGFLYSFLCRAVDYRFVAIVMVIGALSIPGMIVLTESGMFQFSPLPVWVFQQEALTATTRGTYLLEASRAALTHWIFGGGFGVGAELSFGDYAEDMAVHSVFLNAIIETGVVGLALLLVMWINFVFAGSRMDHVNVETHKLMVCVSAALMALFVAQSVDLSISRFHYIHLMFFFLLGLVSSFQRVELEKKV</sequence>
<dbReference type="Pfam" id="PF04932">
    <property type="entry name" value="Wzy_C"/>
    <property type="match status" value="1"/>
</dbReference>
<dbReference type="Proteomes" id="UP000253061">
    <property type="component" value="Unassembled WGS sequence"/>
</dbReference>
<dbReference type="GO" id="GO:0016020">
    <property type="term" value="C:membrane"/>
    <property type="evidence" value="ECO:0007669"/>
    <property type="project" value="UniProtKB-SubCell"/>
</dbReference>
<protein>
    <recommendedName>
        <fullName evidence="6">O-antigen ligase-related domain-containing protein</fullName>
    </recommendedName>
</protein>
<feature type="transmembrane region" description="Helical" evidence="5">
    <location>
        <begin position="227"/>
        <end position="253"/>
    </location>
</feature>
<feature type="transmembrane region" description="Helical" evidence="5">
    <location>
        <begin position="202"/>
        <end position="221"/>
    </location>
</feature>
<comment type="caution">
    <text evidence="7">The sequence shown here is derived from an EMBL/GenBank/DDBJ whole genome shotgun (WGS) entry which is preliminary data.</text>
</comment>
<feature type="transmembrane region" description="Helical" evidence="5">
    <location>
        <begin position="413"/>
        <end position="431"/>
    </location>
</feature>
<dbReference type="AlphaFoldDB" id="A0A367VJQ3"/>
<feature type="transmembrane region" description="Helical" evidence="5">
    <location>
        <begin position="43"/>
        <end position="62"/>
    </location>
</feature>
<accession>A0A367VJQ3</accession>
<evidence type="ECO:0000259" key="6">
    <source>
        <dbReference type="Pfam" id="PF04932"/>
    </source>
</evidence>
<keyword evidence="3 5" id="KW-1133">Transmembrane helix</keyword>
<dbReference type="PANTHER" id="PTHR37422:SF21">
    <property type="entry name" value="EXOQ-LIKE PROTEIN"/>
    <property type="match status" value="1"/>
</dbReference>
<feature type="transmembrane region" description="Helical" evidence="5">
    <location>
        <begin position="12"/>
        <end position="31"/>
    </location>
</feature>
<dbReference type="RefSeq" id="WP_062956463.1">
    <property type="nucleotide sequence ID" value="NZ_JPWB01000001.1"/>
</dbReference>
<evidence type="ECO:0000256" key="4">
    <source>
        <dbReference type="ARBA" id="ARBA00023136"/>
    </source>
</evidence>
<dbReference type="InterPro" id="IPR051533">
    <property type="entry name" value="WaaL-like"/>
</dbReference>
<organism evidence="7 8">
    <name type="scientific">Thalassospira profundimaris</name>
    <dbReference type="NCBI Taxonomy" id="502049"/>
    <lineage>
        <taxon>Bacteria</taxon>
        <taxon>Pseudomonadati</taxon>
        <taxon>Pseudomonadota</taxon>
        <taxon>Alphaproteobacteria</taxon>
        <taxon>Rhodospirillales</taxon>
        <taxon>Thalassospiraceae</taxon>
        <taxon>Thalassospira</taxon>
    </lineage>
</organism>
<feature type="transmembrane region" description="Helical" evidence="5">
    <location>
        <begin position="130"/>
        <end position="151"/>
    </location>
</feature>
<dbReference type="PANTHER" id="PTHR37422">
    <property type="entry name" value="TEICHURONIC ACID BIOSYNTHESIS PROTEIN TUAE"/>
    <property type="match status" value="1"/>
</dbReference>
<dbReference type="EMBL" id="JPWB01000001">
    <property type="protein sequence ID" value="RCK25458.1"/>
    <property type="molecule type" value="Genomic_DNA"/>
</dbReference>
<reference evidence="7 8" key="1">
    <citation type="submission" date="2014-07" db="EMBL/GenBank/DDBJ databases">
        <title>Draft genome sequence of Thalassospira profundimaris R8-17.</title>
        <authorList>
            <person name="Lai Q."/>
            <person name="Shao Z."/>
        </authorList>
    </citation>
    <scope>NUCLEOTIDE SEQUENCE [LARGE SCALE GENOMIC DNA]</scope>
    <source>
        <strain evidence="7 8">R8-17</strain>
    </source>
</reference>
<feature type="transmembrane region" description="Helical" evidence="5">
    <location>
        <begin position="350"/>
        <end position="375"/>
    </location>
</feature>
<name>A0A367VJQ3_9PROT</name>
<gene>
    <name evidence="7" type="ORF">TH6_02260</name>
</gene>
<feature type="transmembrane region" description="Helical" evidence="5">
    <location>
        <begin position="265"/>
        <end position="284"/>
    </location>
</feature>
<keyword evidence="2 5" id="KW-0812">Transmembrane</keyword>
<comment type="subcellular location">
    <subcellularLocation>
        <location evidence="1">Membrane</location>
        <topology evidence="1">Multi-pass membrane protein</topology>
    </subcellularLocation>
</comment>
<feature type="transmembrane region" description="Helical" evidence="5">
    <location>
        <begin position="104"/>
        <end position="121"/>
    </location>
</feature>
<feature type="domain" description="O-antigen ligase-related" evidence="6">
    <location>
        <begin position="228"/>
        <end position="367"/>
    </location>
</feature>
<evidence type="ECO:0000313" key="8">
    <source>
        <dbReference type="Proteomes" id="UP000253061"/>
    </source>
</evidence>
<proteinExistence type="predicted"/>
<evidence type="ECO:0000256" key="5">
    <source>
        <dbReference type="SAM" id="Phobius"/>
    </source>
</evidence>
<feature type="transmembrane region" description="Helical" evidence="5">
    <location>
        <begin position="387"/>
        <end position="407"/>
    </location>
</feature>
<keyword evidence="4 5" id="KW-0472">Membrane</keyword>
<evidence type="ECO:0000256" key="1">
    <source>
        <dbReference type="ARBA" id="ARBA00004141"/>
    </source>
</evidence>
<dbReference type="InterPro" id="IPR007016">
    <property type="entry name" value="O-antigen_ligase-rel_domated"/>
</dbReference>
<evidence type="ECO:0000256" key="2">
    <source>
        <dbReference type="ARBA" id="ARBA00022692"/>
    </source>
</evidence>